<gene>
    <name evidence="1" type="ORF">IW245_002311</name>
</gene>
<keyword evidence="2" id="KW-1185">Reference proteome</keyword>
<organism evidence="1 2">
    <name type="scientific">Longispora fulva</name>
    <dbReference type="NCBI Taxonomy" id="619741"/>
    <lineage>
        <taxon>Bacteria</taxon>
        <taxon>Bacillati</taxon>
        <taxon>Actinomycetota</taxon>
        <taxon>Actinomycetes</taxon>
        <taxon>Micromonosporales</taxon>
        <taxon>Micromonosporaceae</taxon>
        <taxon>Longispora</taxon>
    </lineage>
</organism>
<proteinExistence type="predicted"/>
<name>A0A8J7GG92_9ACTN</name>
<dbReference type="Proteomes" id="UP000622552">
    <property type="component" value="Unassembled WGS sequence"/>
</dbReference>
<evidence type="ECO:0000313" key="1">
    <source>
        <dbReference type="EMBL" id="MBG6136117.1"/>
    </source>
</evidence>
<sequence length="186" mass="20826">MSEADLKPYRIERHGVKELRLYRGGDLIDIEHDATGDSRADTERWGSGVAWYEDRTVVERWEPSGDAWTVLTAVACRHVMWRWEDEGLTVWDEIDSTGQAVRHIEATTSDQKYTAAGSLDEAIAALDTGGVNAVRVYELTYGVVPETPYPAEALATMTSVSSSEFHRRWMAARSELEPPAVPNQMP</sequence>
<comment type="caution">
    <text evidence="1">The sequence shown here is derived from an EMBL/GenBank/DDBJ whole genome shotgun (WGS) entry which is preliminary data.</text>
</comment>
<protein>
    <submittedName>
        <fullName evidence="1">Uncharacterized protein</fullName>
    </submittedName>
</protein>
<dbReference type="RefSeq" id="WP_197003144.1">
    <property type="nucleotide sequence ID" value="NZ_BONS01000001.1"/>
</dbReference>
<evidence type="ECO:0000313" key="2">
    <source>
        <dbReference type="Proteomes" id="UP000622552"/>
    </source>
</evidence>
<accession>A0A8J7GG92</accession>
<reference evidence="1" key="1">
    <citation type="submission" date="2020-11" db="EMBL/GenBank/DDBJ databases">
        <title>Sequencing the genomes of 1000 actinobacteria strains.</title>
        <authorList>
            <person name="Klenk H.-P."/>
        </authorList>
    </citation>
    <scope>NUCLEOTIDE SEQUENCE</scope>
    <source>
        <strain evidence="1">DSM 45356</strain>
    </source>
</reference>
<dbReference type="AlphaFoldDB" id="A0A8J7GG92"/>
<dbReference type="EMBL" id="JADOUF010000001">
    <property type="protein sequence ID" value="MBG6136117.1"/>
    <property type="molecule type" value="Genomic_DNA"/>
</dbReference>